<evidence type="ECO:0000256" key="1">
    <source>
        <dbReference type="SAM" id="MobiDB-lite"/>
    </source>
</evidence>
<evidence type="ECO:0000313" key="3">
    <source>
        <dbReference type="Proteomes" id="UP000193986"/>
    </source>
</evidence>
<feature type="compositionally biased region" description="Polar residues" evidence="1">
    <location>
        <begin position="8"/>
        <end position="24"/>
    </location>
</feature>
<name>A0A1Y2AIH9_9TREE</name>
<dbReference type="AlphaFoldDB" id="A0A1Y2AIH9"/>
<sequence>MPPISLFSKIQSAFRRTSQSTRYSPASGPDAGSSTGHTARTTIPSASTRTDIGITEPGSFATRDISSVNPSSSTAVRASSFEANGDSNRFSLTTDRDPTPNLTKADEGLGPIQDYSAANRILTLNDLLSRSEQEGPLQKTQDGLSLEYVPHLMRVTQKISRLPFRKRKTTLTLDIDYVPNSDSKSNRYETQLPPERLHGSLPEPVRSTQQCLREPLPDLSFSLFREALLHGLIYPEPSEFNIGEHSHMRVRPTRVGGEGAVYSGTKVPSTGSAAISAAQSSKILSDISHETSSDKGDFAWEDDKVRVQENVLSCSIFIHVGTPIDLG</sequence>
<feature type="compositionally biased region" description="Polar residues" evidence="1">
    <location>
        <begin position="32"/>
        <end position="50"/>
    </location>
</feature>
<feature type="region of interest" description="Disordered" evidence="1">
    <location>
        <begin position="1"/>
        <end position="110"/>
    </location>
</feature>
<comment type="caution">
    <text evidence="2">The sequence shown here is derived from an EMBL/GenBank/DDBJ whole genome shotgun (WGS) entry which is preliminary data.</text>
</comment>
<dbReference type="EMBL" id="MCFC01000094">
    <property type="protein sequence ID" value="ORY22393.1"/>
    <property type="molecule type" value="Genomic_DNA"/>
</dbReference>
<feature type="compositionally biased region" description="Polar residues" evidence="1">
    <location>
        <begin position="64"/>
        <end position="93"/>
    </location>
</feature>
<dbReference type="Proteomes" id="UP000193986">
    <property type="component" value="Unassembled WGS sequence"/>
</dbReference>
<dbReference type="InParanoid" id="A0A1Y2AIH9"/>
<reference evidence="2 3" key="1">
    <citation type="submission" date="2016-07" db="EMBL/GenBank/DDBJ databases">
        <title>Pervasive Adenine N6-methylation of Active Genes in Fungi.</title>
        <authorList>
            <consortium name="DOE Joint Genome Institute"/>
            <person name="Mondo S.J."/>
            <person name="Dannebaum R.O."/>
            <person name="Kuo R.C."/>
            <person name="Labutti K."/>
            <person name="Haridas S."/>
            <person name="Kuo A."/>
            <person name="Salamov A."/>
            <person name="Ahrendt S.R."/>
            <person name="Lipzen A."/>
            <person name="Sullivan W."/>
            <person name="Andreopoulos W.B."/>
            <person name="Clum A."/>
            <person name="Lindquist E."/>
            <person name="Daum C."/>
            <person name="Ramamoorthy G.K."/>
            <person name="Gryganskyi A."/>
            <person name="Culley D."/>
            <person name="Magnuson J.K."/>
            <person name="James T.Y."/>
            <person name="O'Malley M.A."/>
            <person name="Stajich J.E."/>
            <person name="Spatafora J.W."/>
            <person name="Visel A."/>
            <person name="Grigoriev I.V."/>
        </authorList>
    </citation>
    <scope>NUCLEOTIDE SEQUENCE [LARGE SCALE GENOMIC DNA]</scope>
    <source>
        <strain evidence="2 3">68-887.2</strain>
    </source>
</reference>
<proteinExistence type="predicted"/>
<gene>
    <name evidence="2" type="ORF">BCR39DRAFT_562356</name>
</gene>
<organism evidence="2 3">
    <name type="scientific">Naematelia encephala</name>
    <dbReference type="NCBI Taxonomy" id="71784"/>
    <lineage>
        <taxon>Eukaryota</taxon>
        <taxon>Fungi</taxon>
        <taxon>Dikarya</taxon>
        <taxon>Basidiomycota</taxon>
        <taxon>Agaricomycotina</taxon>
        <taxon>Tremellomycetes</taxon>
        <taxon>Tremellales</taxon>
        <taxon>Naemateliaceae</taxon>
        <taxon>Naematelia</taxon>
    </lineage>
</organism>
<accession>A0A1Y2AIH9</accession>
<protein>
    <submittedName>
        <fullName evidence="2">Uncharacterized protein</fullName>
    </submittedName>
</protein>
<keyword evidence="3" id="KW-1185">Reference proteome</keyword>
<evidence type="ECO:0000313" key="2">
    <source>
        <dbReference type="EMBL" id="ORY22393.1"/>
    </source>
</evidence>